<reference evidence="1 2" key="1">
    <citation type="journal article" date="2018" name="Nat. Ecol. Evol.">
        <title>Pezizomycetes genomes reveal the molecular basis of ectomycorrhizal truffle lifestyle.</title>
        <authorList>
            <person name="Murat C."/>
            <person name="Payen T."/>
            <person name="Noel B."/>
            <person name="Kuo A."/>
            <person name="Morin E."/>
            <person name="Chen J."/>
            <person name="Kohler A."/>
            <person name="Krizsan K."/>
            <person name="Balestrini R."/>
            <person name="Da Silva C."/>
            <person name="Montanini B."/>
            <person name="Hainaut M."/>
            <person name="Levati E."/>
            <person name="Barry K.W."/>
            <person name="Belfiori B."/>
            <person name="Cichocki N."/>
            <person name="Clum A."/>
            <person name="Dockter R.B."/>
            <person name="Fauchery L."/>
            <person name="Guy J."/>
            <person name="Iotti M."/>
            <person name="Le Tacon F."/>
            <person name="Lindquist E.A."/>
            <person name="Lipzen A."/>
            <person name="Malagnac F."/>
            <person name="Mello A."/>
            <person name="Molinier V."/>
            <person name="Miyauchi S."/>
            <person name="Poulain J."/>
            <person name="Riccioni C."/>
            <person name="Rubini A."/>
            <person name="Sitrit Y."/>
            <person name="Splivallo R."/>
            <person name="Traeger S."/>
            <person name="Wang M."/>
            <person name="Zifcakova L."/>
            <person name="Wipf D."/>
            <person name="Zambonelli A."/>
            <person name="Paolocci F."/>
            <person name="Nowrousian M."/>
            <person name="Ottonello S."/>
            <person name="Baldrian P."/>
            <person name="Spatafora J.W."/>
            <person name="Henrissat B."/>
            <person name="Nagy L.G."/>
            <person name="Aury J.M."/>
            <person name="Wincker P."/>
            <person name="Grigoriev I.V."/>
            <person name="Bonfante P."/>
            <person name="Martin F.M."/>
        </authorList>
    </citation>
    <scope>NUCLEOTIDE SEQUENCE [LARGE SCALE GENOMIC DNA]</scope>
    <source>
        <strain evidence="1 2">ATCC MYA-4762</strain>
    </source>
</reference>
<proteinExistence type="predicted"/>
<keyword evidence="2" id="KW-1185">Reference proteome</keyword>
<name>A0A3N4LEL3_9PEZI</name>
<gene>
    <name evidence="1" type="ORF">L211DRAFT_840756</name>
</gene>
<dbReference type="Proteomes" id="UP000267821">
    <property type="component" value="Unassembled WGS sequence"/>
</dbReference>
<evidence type="ECO:0000313" key="1">
    <source>
        <dbReference type="EMBL" id="RPB21327.1"/>
    </source>
</evidence>
<evidence type="ECO:0000313" key="2">
    <source>
        <dbReference type="Proteomes" id="UP000267821"/>
    </source>
</evidence>
<sequence length="61" mass="7006">MKEIHDVTKKGKNNNVGKSWRSILKNSFNKQAIPGQCPRLPATNKEDPQGLHHALGYFYWI</sequence>
<dbReference type="AlphaFoldDB" id="A0A3N4LEL3"/>
<accession>A0A3N4LEL3</accession>
<dbReference type="EMBL" id="ML121560">
    <property type="protein sequence ID" value="RPB21327.1"/>
    <property type="molecule type" value="Genomic_DNA"/>
</dbReference>
<organism evidence="1 2">
    <name type="scientific">Terfezia boudieri ATCC MYA-4762</name>
    <dbReference type="NCBI Taxonomy" id="1051890"/>
    <lineage>
        <taxon>Eukaryota</taxon>
        <taxon>Fungi</taxon>
        <taxon>Dikarya</taxon>
        <taxon>Ascomycota</taxon>
        <taxon>Pezizomycotina</taxon>
        <taxon>Pezizomycetes</taxon>
        <taxon>Pezizales</taxon>
        <taxon>Pezizaceae</taxon>
        <taxon>Terfezia</taxon>
    </lineage>
</organism>
<protein>
    <submittedName>
        <fullName evidence="1">Uncharacterized protein</fullName>
    </submittedName>
</protein>
<dbReference type="InParanoid" id="A0A3N4LEL3"/>